<accession>A0A9N9UCV6</accession>
<sequence length="246" mass="26171">MSAPSSSAAAYGPPPGPRLVTAIPKAALKALEPRPGGRWAVEPESEGSFRFVYTMGEGEGSVYYTLRPCSTEEEIRDNCKDFIYDMPPPVAQTGNPQQIPAFVPTTLAPQHQPTQVHGQFGHGVSIAGPPNYAVPQNISGTSAPMPAPSHYGQSFGPLPIMGHTNAQPAISGTSQQNGVQQSPMSVAPPPSATGNNWPMHGNHLPQMSENTENTTTFTSPSREDYPANGDWDQLFGNGFNNGYNPQ</sequence>
<reference evidence="3" key="1">
    <citation type="submission" date="2019-06" db="EMBL/GenBank/DDBJ databases">
        <authorList>
            <person name="Broberg M."/>
        </authorList>
    </citation>
    <scope>NUCLEOTIDE SEQUENCE [LARGE SCALE GENOMIC DNA]</scope>
</reference>
<gene>
    <name evidence="2" type="ORF">CBYS24578_00012674</name>
</gene>
<evidence type="ECO:0000313" key="3">
    <source>
        <dbReference type="Proteomes" id="UP000754883"/>
    </source>
</evidence>
<comment type="caution">
    <text evidence="2">The sequence shown here is derived from an EMBL/GenBank/DDBJ whole genome shotgun (WGS) entry which is preliminary data.</text>
</comment>
<dbReference type="AlphaFoldDB" id="A0A9N9UCV6"/>
<dbReference type="OrthoDB" id="5049336at2759"/>
<protein>
    <submittedName>
        <fullName evidence="2">Uncharacterized protein</fullName>
    </submittedName>
</protein>
<dbReference type="EMBL" id="CABFNO020001404">
    <property type="protein sequence ID" value="CAG9986397.1"/>
    <property type="molecule type" value="Genomic_DNA"/>
</dbReference>
<reference evidence="2 3" key="2">
    <citation type="submission" date="2021-10" db="EMBL/GenBank/DDBJ databases">
        <authorList>
            <person name="Piombo E."/>
        </authorList>
    </citation>
    <scope>NUCLEOTIDE SEQUENCE [LARGE SCALE GENOMIC DNA]</scope>
</reference>
<evidence type="ECO:0000313" key="2">
    <source>
        <dbReference type="EMBL" id="CAG9986397.1"/>
    </source>
</evidence>
<proteinExistence type="predicted"/>
<name>A0A9N9UCV6_9HYPO</name>
<organism evidence="2 3">
    <name type="scientific">Clonostachys byssicola</name>
    <dbReference type="NCBI Taxonomy" id="160290"/>
    <lineage>
        <taxon>Eukaryota</taxon>
        <taxon>Fungi</taxon>
        <taxon>Dikarya</taxon>
        <taxon>Ascomycota</taxon>
        <taxon>Pezizomycotina</taxon>
        <taxon>Sordariomycetes</taxon>
        <taxon>Hypocreomycetidae</taxon>
        <taxon>Hypocreales</taxon>
        <taxon>Bionectriaceae</taxon>
        <taxon>Clonostachys</taxon>
    </lineage>
</organism>
<evidence type="ECO:0000256" key="1">
    <source>
        <dbReference type="SAM" id="MobiDB-lite"/>
    </source>
</evidence>
<feature type="compositionally biased region" description="Polar residues" evidence="1">
    <location>
        <begin position="169"/>
        <end position="184"/>
    </location>
</feature>
<feature type="region of interest" description="Disordered" evidence="1">
    <location>
        <begin position="169"/>
        <end position="246"/>
    </location>
</feature>
<keyword evidence="3" id="KW-1185">Reference proteome</keyword>
<dbReference type="Proteomes" id="UP000754883">
    <property type="component" value="Unassembled WGS sequence"/>
</dbReference>
<feature type="compositionally biased region" description="Low complexity" evidence="1">
    <location>
        <begin position="208"/>
        <end position="219"/>
    </location>
</feature>